<dbReference type="Gene3D" id="3.30.70.870">
    <property type="entry name" value="Elongation Factor G (Translational Gtpase), domain 3"/>
    <property type="match status" value="1"/>
</dbReference>
<dbReference type="Pfam" id="PF05991">
    <property type="entry name" value="NYN_YacP"/>
    <property type="match status" value="1"/>
</dbReference>
<dbReference type="Pfam" id="PF03764">
    <property type="entry name" value="EFG_IV"/>
    <property type="match status" value="1"/>
</dbReference>
<accession>A0A4R2L881</accession>
<dbReference type="InterPro" id="IPR000640">
    <property type="entry name" value="EFG_V-like"/>
</dbReference>
<evidence type="ECO:0000256" key="2">
    <source>
        <dbReference type="ARBA" id="ARBA00022741"/>
    </source>
</evidence>
<dbReference type="Pfam" id="PF22042">
    <property type="entry name" value="EF-G_D2"/>
    <property type="match status" value="1"/>
</dbReference>
<keyword evidence="4" id="KW-0342">GTP-binding</keyword>
<dbReference type="InterPro" id="IPR005225">
    <property type="entry name" value="Small_GTP-bd"/>
</dbReference>
<organism evidence="7 8">
    <name type="scientific">Frisingicoccus caecimuris</name>
    <dbReference type="NCBI Taxonomy" id="1796636"/>
    <lineage>
        <taxon>Bacteria</taxon>
        <taxon>Bacillati</taxon>
        <taxon>Bacillota</taxon>
        <taxon>Clostridia</taxon>
        <taxon>Lachnospirales</taxon>
        <taxon>Lachnospiraceae</taxon>
        <taxon>Frisingicoccus</taxon>
    </lineage>
</organism>
<comment type="caution">
    <text evidence="7">The sequence shown here is derived from an EMBL/GenBank/DDBJ whole genome shotgun (WGS) entry which is preliminary data.</text>
</comment>
<comment type="function">
    <text evidence="1">Abolishes the inhibitory effect of tetracyclin on protein synthesis by a non-covalent modification of the ribosomes.</text>
</comment>
<evidence type="ECO:0000313" key="7">
    <source>
        <dbReference type="EMBL" id="TCO82866.1"/>
    </source>
</evidence>
<dbReference type="InterPro" id="IPR035647">
    <property type="entry name" value="EFG_III/V"/>
</dbReference>
<dbReference type="Pfam" id="PF14492">
    <property type="entry name" value="EFG_III"/>
    <property type="match status" value="1"/>
</dbReference>
<dbReference type="NCBIfam" id="TIGR00231">
    <property type="entry name" value="small_GTP"/>
    <property type="match status" value="1"/>
</dbReference>
<dbReference type="PANTHER" id="PTHR43261">
    <property type="entry name" value="TRANSLATION ELONGATION FACTOR G-RELATED"/>
    <property type="match status" value="1"/>
</dbReference>
<evidence type="ECO:0000256" key="3">
    <source>
        <dbReference type="ARBA" id="ARBA00022917"/>
    </source>
</evidence>
<dbReference type="Pfam" id="PF00679">
    <property type="entry name" value="EFG_C"/>
    <property type="match status" value="1"/>
</dbReference>
<evidence type="ECO:0000313" key="8">
    <source>
        <dbReference type="Proteomes" id="UP000295711"/>
    </source>
</evidence>
<dbReference type="Pfam" id="PF00009">
    <property type="entry name" value="GTP_EFTU"/>
    <property type="match status" value="1"/>
</dbReference>
<dbReference type="Gene3D" id="3.30.70.240">
    <property type="match status" value="1"/>
</dbReference>
<dbReference type="InterPro" id="IPR010298">
    <property type="entry name" value="YacP-like"/>
</dbReference>
<keyword evidence="8" id="KW-1185">Reference proteome</keyword>
<reference evidence="7 8" key="1">
    <citation type="submission" date="2019-03" db="EMBL/GenBank/DDBJ databases">
        <title>Genomic Encyclopedia of Type Strains, Phase IV (KMG-IV): sequencing the most valuable type-strain genomes for metagenomic binning, comparative biology and taxonomic classification.</title>
        <authorList>
            <person name="Goeker M."/>
        </authorList>
    </citation>
    <scope>NUCLEOTIDE SEQUENCE [LARGE SCALE GENOMIC DNA]</scope>
    <source>
        <strain evidence="7 8">DSM 28559</strain>
    </source>
</reference>
<name>A0A4R2L881_9FIRM</name>
<dbReference type="GO" id="GO:0046677">
    <property type="term" value="P:response to antibiotic"/>
    <property type="evidence" value="ECO:0007669"/>
    <property type="project" value="UniProtKB-KW"/>
</dbReference>
<dbReference type="Gene3D" id="3.40.50.300">
    <property type="entry name" value="P-loop containing nucleotide triphosphate hydrolases"/>
    <property type="match status" value="1"/>
</dbReference>
<sequence length="887" mass="99631">MGETSEKKHICIGILAHVDAGKTTLAEGILYRSGSIRKLGRVDHGDAFLDTYALERSRGITIFSKQAELALDKLSITLLDTPGHVDFSAEMERTLQVMDYGILVISGADGIQGHVLTLWRLLKRHRIPVFLFINKMDQEGTDRQRLLAELNDRLSERCVDFSESQDSGIFMENLAMCDENLLDSFLELGYIEAEKIISAISDRKVFPCYFGSALKMQGVDALLGGIEKYAQMPSYREEFGARIYKISRDAHGSRLTHMKITGGALKVKMPLENGEKVDQIRIYSGAGFETVDEVGAGRICAVTGLSKTRTGQGLGFEGRGAAPVLEPVLTYQIKLPEGTNVHDMFLKLKQLEEEEPQLQIVWNEELGEIHAKVMGEIQIEILKSLIAERFQVDVDFGTGNIVYKETIETMAEGVGHYEPLRHYAEVHLLLEPGKPGSGLVFESRCSEDDLDRNWQRLILTHLAEKIHRGVLIGAEITDMKISLVSGRAHTKHTEGGDFRQATYRAVRHGLKRARSVLLEPIYEYCLEIPSDKVGRAMADIQKMQGTFSAPKTEGNMTVITGTAPVVNMREYTSEVIAYTKGMGKLTCTPGGYAPCHNAEEVIEAAGYDSETDLDNPTGSIFCSHGAGVNVPWNEVTDYMHLESFLKASVETWTEENVGDKERESSGGGVMRSGLAEDKELEQIFERTYGPVKRKEWRRTETCGGIERKPEKKPEENYLLVDGYNIIFSWDELRDLSEVNITSARNALMDILCNYQGFRKDTLILVFDAYKVEGNPGQVFKYHNIYVVYTKEAETADQYIEKTVHRMNRKYQVTVATSDALEQVIILGQGAQRLSAQGLKDEVEQTGREIRQILDERRENDRNYLLNALPEDMVDLVEDIRLGKKQFK</sequence>
<dbReference type="InterPro" id="IPR031157">
    <property type="entry name" value="G_TR_CS"/>
</dbReference>
<dbReference type="CDD" id="cd10912">
    <property type="entry name" value="PIN_YacP-like"/>
    <property type="match status" value="1"/>
</dbReference>
<dbReference type="PROSITE" id="PS51722">
    <property type="entry name" value="G_TR_2"/>
    <property type="match status" value="1"/>
</dbReference>
<dbReference type="Proteomes" id="UP000295711">
    <property type="component" value="Unassembled WGS sequence"/>
</dbReference>
<dbReference type="SMART" id="SM00838">
    <property type="entry name" value="EFG_C"/>
    <property type="match status" value="1"/>
</dbReference>
<evidence type="ECO:0000256" key="5">
    <source>
        <dbReference type="ARBA" id="ARBA00023251"/>
    </source>
</evidence>
<proteinExistence type="predicted"/>
<keyword evidence="5" id="KW-0046">Antibiotic resistance</keyword>
<dbReference type="InterPro" id="IPR041095">
    <property type="entry name" value="EFG_II"/>
</dbReference>
<feature type="domain" description="Tr-type G" evidence="6">
    <location>
        <begin position="7"/>
        <end position="235"/>
    </location>
</feature>
<dbReference type="SMART" id="SM00889">
    <property type="entry name" value="EFG_IV"/>
    <property type="match status" value="1"/>
</dbReference>
<dbReference type="Gene3D" id="3.30.230.10">
    <property type="match status" value="1"/>
</dbReference>
<dbReference type="GO" id="GO:0032790">
    <property type="term" value="P:ribosome disassembly"/>
    <property type="evidence" value="ECO:0007669"/>
    <property type="project" value="TreeGrafter"/>
</dbReference>
<dbReference type="PANTHER" id="PTHR43261:SF1">
    <property type="entry name" value="RIBOSOME-RELEASING FACTOR 2, MITOCHONDRIAL"/>
    <property type="match status" value="1"/>
</dbReference>
<dbReference type="SUPFAM" id="SSF54980">
    <property type="entry name" value="EF-G C-terminal domain-like"/>
    <property type="match status" value="2"/>
</dbReference>
<protein>
    <submittedName>
        <fullName evidence="7">Small GTP-binding protein</fullName>
    </submittedName>
</protein>
<dbReference type="GO" id="GO:0005525">
    <property type="term" value="F:GTP binding"/>
    <property type="evidence" value="ECO:0007669"/>
    <property type="project" value="UniProtKB-KW"/>
</dbReference>
<keyword evidence="2" id="KW-0547">Nucleotide-binding</keyword>
<evidence type="ECO:0000259" key="6">
    <source>
        <dbReference type="PROSITE" id="PS51722"/>
    </source>
</evidence>
<dbReference type="GO" id="GO:0006412">
    <property type="term" value="P:translation"/>
    <property type="evidence" value="ECO:0007669"/>
    <property type="project" value="UniProtKB-KW"/>
</dbReference>
<keyword evidence="3" id="KW-0648">Protein biosynthesis</keyword>
<dbReference type="CDD" id="cd03711">
    <property type="entry name" value="Tet_C"/>
    <property type="match status" value="1"/>
</dbReference>
<dbReference type="InterPro" id="IPR000795">
    <property type="entry name" value="T_Tr_GTP-bd_dom"/>
</dbReference>
<evidence type="ECO:0000256" key="4">
    <source>
        <dbReference type="ARBA" id="ARBA00023134"/>
    </source>
</evidence>
<gene>
    <name evidence="7" type="ORF">EV212_11547</name>
</gene>
<dbReference type="InterPro" id="IPR009000">
    <property type="entry name" value="Transl_B-barrel_sf"/>
</dbReference>
<dbReference type="SUPFAM" id="SSF52540">
    <property type="entry name" value="P-loop containing nucleoside triphosphate hydrolases"/>
    <property type="match status" value="1"/>
</dbReference>
<dbReference type="OrthoDB" id="9801472at2"/>
<dbReference type="InterPro" id="IPR027417">
    <property type="entry name" value="P-loop_NTPase"/>
</dbReference>
<dbReference type="SUPFAM" id="SSF50447">
    <property type="entry name" value="Translation proteins"/>
    <property type="match status" value="1"/>
</dbReference>
<dbReference type="InterPro" id="IPR005517">
    <property type="entry name" value="Transl_elong_EFG/EF2_IV"/>
</dbReference>
<dbReference type="InterPro" id="IPR014721">
    <property type="entry name" value="Ribsml_uS5_D2-typ_fold_subgr"/>
</dbReference>
<dbReference type="AlphaFoldDB" id="A0A4R2L881"/>
<dbReference type="PROSITE" id="PS00301">
    <property type="entry name" value="G_TR_1"/>
    <property type="match status" value="1"/>
</dbReference>
<dbReference type="EMBL" id="SLXA01000015">
    <property type="protein sequence ID" value="TCO82866.1"/>
    <property type="molecule type" value="Genomic_DNA"/>
</dbReference>
<dbReference type="SUPFAM" id="SSF54211">
    <property type="entry name" value="Ribosomal protein S5 domain 2-like"/>
    <property type="match status" value="1"/>
</dbReference>
<dbReference type="InterPro" id="IPR020568">
    <property type="entry name" value="Ribosomal_Su5_D2-typ_SF"/>
</dbReference>
<dbReference type="GO" id="GO:0003924">
    <property type="term" value="F:GTPase activity"/>
    <property type="evidence" value="ECO:0007669"/>
    <property type="project" value="InterPro"/>
</dbReference>
<dbReference type="PRINTS" id="PR00315">
    <property type="entry name" value="ELONGATNFCT"/>
</dbReference>
<dbReference type="InterPro" id="IPR035650">
    <property type="entry name" value="Tet_C"/>
</dbReference>
<evidence type="ECO:0000256" key="1">
    <source>
        <dbReference type="ARBA" id="ARBA00003987"/>
    </source>
</evidence>
<dbReference type="Gene3D" id="2.40.30.10">
    <property type="entry name" value="Translation factors"/>
    <property type="match status" value="1"/>
</dbReference>
<dbReference type="InterPro" id="IPR053905">
    <property type="entry name" value="EF-G-like_DII"/>
</dbReference>
<dbReference type="RefSeq" id="WP_132093687.1">
    <property type="nucleotide sequence ID" value="NZ_JANKAQ010000006.1"/>
</dbReference>